<dbReference type="InterPro" id="IPR001387">
    <property type="entry name" value="Cro/C1-type_HTH"/>
</dbReference>
<dbReference type="CDD" id="cd00093">
    <property type="entry name" value="HTH_XRE"/>
    <property type="match status" value="1"/>
</dbReference>
<dbReference type="Gene3D" id="1.10.260.40">
    <property type="entry name" value="lambda repressor-like DNA-binding domains"/>
    <property type="match status" value="1"/>
</dbReference>
<evidence type="ECO:0000313" key="3">
    <source>
        <dbReference type="EMBL" id="ECT9336038.1"/>
    </source>
</evidence>
<dbReference type="Pfam" id="PF01381">
    <property type="entry name" value="HTH_3"/>
    <property type="match status" value="1"/>
</dbReference>
<feature type="domain" description="HTH cro/C1-type" evidence="2">
    <location>
        <begin position="5"/>
        <end position="49"/>
    </location>
</feature>
<organism evidence="3">
    <name type="scientific">Salmonella enterica subsp. enterica serovar Cotham</name>
    <dbReference type="NCBI Taxonomy" id="2572724"/>
    <lineage>
        <taxon>Bacteria</taxon>
        <taxon>Pseudomonadati</taxon>
        <taxon>Pseudomonadota</taxon>
        <taxon>Gammaproteobacteria</taxon>
        <taxon>Enterobacterales</taxon>
        <taxon>Enterobacteriaceae</taxon>
        <taxon>Salmonella</taxon>
    </lineage>
</organism>
<feature type="region of interest" description="Disordered" evidence="1">
    <location>
        <begin position="57"/>
        <end position="79"/>
    </location>
</feature>
<reference evidence="3" key="1">
    <citation type="submission" date="2018-07" db="EMBL/GenBank/DDBJ databases">
        <authorList>
            <consortium name="PulseNet: The National Subtyping Network for Foodborne Disease Surveillance"/>
            <person name="Tarr C.L."/>
            <person name="Trees E."/>
            <person name="Katz L.S."/>
            <person name="Carleton-Romer H.A."/>
            <person name="Stroika S."/>
            <person name="Kucerova Z."/>
            <person name="Roache K.F."/>
            <person name="Sabol A.L."/>
            <person name="Besser J."/>
            <person name="Gerner-Smidt P."/>
        </authorList>
    </citation>
    <scope>NUCLEOTIDE SEQUENCE</scope>
    <source>
        <strain evidence="3">2015AM-0391</strain>
    </source>
</reference>
<proteinExistence type="predicted"/>
<dbReference type="GO" id="GO:0003677">
    <property type="term" value="F:DNA binding"/>
    <property type="evidence" value="ECO:0007669"/>
    <property type="project" value="InterPro"/>
</dbReference>
<gene>
    <name evidence="3" type="ORF">CG757_05250</name>
</gene>
<sequence>MKLSEYLRLNGIRQSTFAATVGVTQGFISSVIKGRYVPKGRKAIEWSEATEWAVTPHELNPHDYPNEYDGLPDRTHKAA</sequence>
<evidence type="ECO:0000256" key="1">
    <source>
        <dbReference type="SAM" id="MobiDB-lite"/>
    </source>
</evidence>
<feature type="compositionally biased region" description="Basic and acidic residues" evidence="1">
    <location>
        <begin position="59"/>
        <end position="79"/>
    </location>
</feature>
<dbReference type="AlphaFoldDB" id="A0A5I2Q5H3"/>
<evidence type="ECO:0000259" key="2">
    <source>
        <dbReference type="Pfam" id="PF01381"/>
    </source>
</evidence>
<accession>A0A5I2Q5H3</accession>
<dbReference type="InterPro" id="IPR010982">
    <property type="entry name" value="Lambda_DNA-bd_dom_sf"/>
</dbReference>
<dbReference type="SUPFAM" id="SSF47413">
    <property type="entry name" value="lambda repressor-like DNA-binding domains"/>
    <property type="match status" value="1"/>
</dbReference>
<name>A0A5I2Q5H3_SALET</name>
<protein>
    <submittedName>
        <fullName evidence="3">Transcriptional regulator</fullName>
    </submittedName>
</protein>
<dbReference type="EMBL" id="AAKOIS010000001">
    <property type="protein sequence ID" value="ECT9336038.1"/>
    <property type="molecule type" value="Genomic_DNA"/>
</dbReference>
<comment type="caution">
    <text evidence="3">The sequence shown here is derived from an EMBL/GenBank/DDBJ whole genome shotgun (WGS) entry which is preliminary data.</text>
</comment>